<feature type="compositionally biased region" description="Polar residues" evidence="1">
    <location>
        <begin position="8"/>
        <end position="20"/>
    </location>
</feature>
<feature type="compositionally biased region" description="Basic and acidic residues" evidence="1">
    <location>
        <begin position="498"/>
        <end position="510"/>
    </location>
</feature>
<dbReference type="PANTHER" id="PTHR35505">
    <property type="entry name" value="OS01G0600300 PROTEIN"/>
    <property type="match status" value="1"/>
</dbReference>
<dbReference type="AlphaFoldDB" id="A0AAN8WAQ9"/>
<sequence length="541" mass="60047">MDVEVVNPSKSSDTSIASNQSAKKLVHSGLVDKNSRSMPAKIDPPLDSIWFYTAAALRDRDFKEGESLKRLQSLKELFDLIVSCSASSSGLKSIALVSPVVFHAYNLLADVLKSELSDKKEKKLLRDVKSLVDSILGYFSVCCTSLKNLSEGSECVGLNVLWKDLISAWLNGDYEEGESLREFFPLSSDEICRGLCREGCNLGDFAGVVMVEVFLLRLCLNCSGRPQNLGLEKDLKVWAVGSISGFQSSYMFGTLLKIMLEPVLPVSSLLSSNEEVLLRKVLFDAVIMVEYSFLETSRLLRQSVELMKMIAMARLIVTNNAIELFRKDGDQKRAISYINAFSGSSLPSQIIDLISSHIGMEGKKNRPKGSSPRAFLDWVLNLEDRGIKLFEVISNYRANILWDSSGGDDERSVDMVDGKQLDADLLFFIDNKGEESDKSEDDMEEEKDIEEVENVDDSISNAFITAAQTMSSIETSLTRKCREGKSAEKMKRIKFAKYDLSENANAERENSVLVDDGSSSESDVENPSSDEDMDARSNNPP</sequence>
<name>A0AAN8WAQ9_9MAGN</name>
<evidence type="ECO:0000256" key="1">
    <source>
        <dbReference type="SAM" id="MobiDB-lite"/>
    </source>
</evidence>
<feature type="region of interest" description="Disordered" evidence="1">
    <location>
        <begin position="498"/>
        <end position="541"/>
    </location>
</feature>
<gene>
    <name evidence="2" type="ORF">RJ641_025959</name>
</gene>
<keyword evidence="3" id="KW-1185">Reference proteome</keyword>
<feature type="compositionally biased region" description="Acidic residues" evidence="1">
    <location>
        <begin position="522"/>
        <end position="533"/>
    </location>
</feature>
<organism evidence="2 3">
    <name type="scientific">Dillenia turbinata</name>
    <dbReference type="NCBI Taxonomy" id="194707"/>
    <lineage>
        <taxon>Eukaryota</taxon>
        <taxon>Viridiplantae</taxon>
        <taxon>Streptophyta</taxon>
        <taxon>Embryophyta</taxon>
        <taxon>Tracheophyta</taxon>
        <taxon>Spermatophyta</taxon>
        <taxon>Magnoliopsida</taxon>
        <taxon>eudicotyledons</taxon>
        <taxon>Gunneridae</taxon>
        <taxon>Pentapetalae</taxon>
        <taxon>Dilleniales</taxon>
        <taxon>Dilleniaceae</taxon>
        <taxon>Dillenia</taxon>
    </lineage>
</organism>
<proteinExistence type="predicted"/>
<dbReference type="PANTHER" id="PTHR35505:SF5">
    <property type="entry name" value="SUBSTRATE CARRIER FAMILY PROTEIN"/>
    <property type="match status" value="1"/>
</dbReference>
<protein>
    <submittedName>
        <fullName evidence="2">Uncharacterized protein</fullName>
    </submittedName>
</protein>
<dbReference type="EMBL" id="JBAMMX010000003">
    <property type="protein sequence ID" value="KAK6944857.1"/>
    <property type="molecule type" value="Genomic_DNA"/>
</dbReference>
<feature type="compositionally biased region" description="Low complexity" evidence="1">
    <location>
        <begin position="511"/>
        <end position="521"/>
    </location>
</feature>
<feature type="region of interest" description="Disordered" evidence="1">
    <location>
        <begin position="1"/>
        <end position="20"/>
    </location>
</feature>
<reference evidence="2 3" key="1">
    <citation type="submission" date="2023-12" db="EMBL/GenBank/DDBJ databases">
        <title>A high-quality genome assembly for Dillenia turbinata (Dilleniales).</title>
        <authorList>
            <person name="Chanderbali A."/>
        </authorList>
    </citation>
    <scope>NUCLEOTIDE SEQUENCE [LARGE SCALE GENOMIC DNA]</scope>
    <source>
        <strain evidence="2">LSX21</strain>
        <tissue evidence="2">Leaf</tissue>
    </source>
</reference>
<comment type="caution">
    <text evidence="2">The sequence shown here is derived from an EMBL/GenBank/DDBJ whole genome shotgun (WGS) entry which is preliminary data.</text>
</comment>
<evidence type="ECO:0000313" key="2">
    <source>
        <dbReference type="EMBL" id="KAK6944857.1"/>
    </source>
</evidence>
<dbReference type="Proteomes" id="UP001370490">
    <property type="component" value="Unassembled WGS sequence"/>
</dbReference>
<accession>A0AAN8WAQ9</accession>
<evidence type="ECO:0000313" key="3">
    <source>
        <dbReference type="Proteomes" id="UP001370490"/>
    </source>
</evidence>